<reference evidence="1" key="2">
    <citation type="journal article" date="2015" name="Data Brief">
        <title>Shoot transcriptome of the giant reed, Arundo donax.</title>
        <authorList>
            <person name="Barrero R.A."/>
            <person name="Guerrero F.D."/>
            <person name="Moolhuijzen P."/>
            <person name="Goolsby J.A."/>
            <person name="Tidwell J."/>
            <person name="Bellgard S.E."/>
            <person name="Bellgard M.I."/>
        </authorList>
    </citation>
    <scope>NUCLEOTIDE SEQUENCE</scope>
    <source>
        <tissue evidence="1">Shoot tissue taken approximately 20 cm above the soil surface</tissue>
    </source>
</reference>
<protein>
    <submittedName>
        <fullName evidence="1">Uncharacterized protein</fullName>
    </submittedName>
</protein>
<organism evidence="1">
    <name type="scientific">Arundo donax</name>
    <name type="common">Giant reed</name>
    <name type="synonym">Donax arundinaceus</name>
    <dbReference type="NCBI Taxonomy" id="35708"/>
    <lineage>
        <taxon>Eukaryota</taxon>
        <taxon>Viridiplantae</taxon>
        <taxon>Streptophyta</taxon>
        <taxon>Embryophyta</taxon>
        <taxon>Tracheophyta</taxon>
        <taxon>Spermatophyta</taxon>
        <taxon>Magnoliopsida</taxon>
        <taxon>Liliopsida</taxon>
        <taxon>Poales</taxon>
        <taxon>Poaceae</taxon>
        <taxon>PACMAD clade</taxon>
        <taxon>Arundinoideae</taxon>
        <taxon>Arundineae</taxon>
        <taxon>Arundo</taxon>
    </lineage>
</organism>
<dbReference type="EMBL" id="GBRH01216306">
    <property type="protein sequence ID" value="JAD81589.1"/>
    <property type="molecule type" value="Transcribed_RNA"/>
</dbReference>
<evidence type="ECO:0000313" key="1">
    <source>
        <dbReference type="EMBL" id="JAD81589.1"/>
    </source>
</evidence>
<dbReference type="AlphaFoldDB" id="A0A0A9CZ44"/>
<name>A0A0A9CZ44_ARUDO</name>
<proteinExistence type="predicted"/>
<sequence length="36" mass="3756">MGVSWLVSGSQLLYLCSGSAPRRSGSVSGGGREREE</sequence>
<accession>A0A0A9CZ44</accession>
<reference evidence="1" key="1">
    <citation type="submission" date="2014-09" db="EMBL/GenBank/DDBJ databases">
        <authorList>
            <person name="Magalhaes I.L.F."/>
            <person name="Oliveira U."/>
            <person name="Santos F.R."/>
            <person name="Vidigal T.H.D.A."/>
            <person name="Brescovit A.D."/>
            <person name="Santos A.J."/>
        </authorList>
    </citation>
    <scope>NUCLEOTIDE SEQUENCE</scope>
    <source>
        <tissue evidence="1">Shoot tissue taken approximately 20 cm above the soil surface</tissue>
    </source>
</reference>